<dbReference type="GO" id="GO:0046677">
    <property type="term" value="P:response to antibiotic"/>
    <property type="evidence" value="ECO:0007669"/>
    <property type="project" value="InterPro"/>
</dbReference>
<sequence>MPGKASRPKGAGRERTLSQERIIEGALKLISRHGAATLTMRQLAAALGVSPMAAYYHVESKDDLIRLVGDAVLSEVAVPRPAAGTWDVRLEELITKQREALIRYPGLREALSGLDLAQRRRLEDAEYDLLVEAGFAPDQVVPAFRVLLDWTLGNSRVESSLRDPASRRPPHDWTKAQRATFDRNQMPALTADDYFQFGLKAVIAGLRAAKDAAGGGADSSPKPARAAKNRAKPANAVKNGRSVRGNKALSRG</sequence>
<keyword evidence="4" id="KW-0804">Transcription</keyword>
<feature type="DNA-binding region" description="H-T-H motif" evidence="5">
    <location>
        <begin position="39"/>
        <end position="58"/>
    </location>
</feature>
<name>A0A318H8T1_9MYCO</name>
<dbReference type="AlphaFoldDB" id="A0A318H8T1"/>
<reference evidence="8 9" key="2">
    <citation type="submission" date="2018-06" db="EMBL/GenBank/DDBJ databases">
        <title>Sequencing of bacterial isolates from soil warming experiment in Harvard Forest, Massachusetts, USA.</title>
        <authorList>
            <person name="Deangelis K.PhD."/>
        </authorList>
    </citation>
    <scope>NUCLEOTIDE SEQUENCE [LARGE SCALE GENOMIC DNA]</scope>
    <source>
        <strain evidence="8 9">GAS496</strain>
    </source>
</reference>
<dbReference type="OrthoDB" id="3432043at2"/>
<dbReference type="InterPro" id="IPR036271">
    <property type="entry name" value="Tet_transcr_reg_TetR-rel_C_sf"/>
</dbReference>
<dbReference type="PRINTS" id="PR00455">
    <property type="entry name" value="HTHTETR"/>
</dbReference>
<feature type="domain" description="HTH tetR-type" evidence="7">
    <location>
        <begin position="16"/>
        <end position="76"/>
    </location>
</feature>
<evidence type="ECO:0000256" key="2">
    <source>
        <dbReference type="ARBA" id="ARBA00023015"/>
    </source>
</evidence>
<evidence type="ECO:0000256" key="4">
    <source>
        <dbReference type="ARBA" id="ARBA00023163"/>
    </source>
</evidence>
<dbReference type="GO" id="GO:0003700">
    <property type="term" value="F:DNA-binding transcription factor activity"/>
    <property type="evidence" value="ECO:0007669"/>
    <property type="project" value="TreeGrafter"/>
</dbReference>
<dbReference type="InterPro" id="IPR003012">
    <property type="entry name" value="Tet_transcr_reg_TetR"/>
</dbReference>
<protein>
    <submittedName>
        <fullName evidence="8">TetR family transcriptional regulator</fullName>
    </submittedName>
</protein>
<keyword evidence="3 5" id="KW-0238">DNA-binding</keyword>
<proteinExistence type="predicted"/>
<keyword evidence="1" id="KW-0678">Repressor</keyword>
<keyword evidence="9" id="KW-1185">Reference proteome</keyword>
<comment type="caution">
    <text evidence="8">The sequence shown here is derived from an EMBL/GenBank/DDBJ whole genome shotgun (WGS) entry which is preliminary data.</text>
</comment>
<dbReference type="InterPro" id="IPR001647">
    <property type="entry name" value="HTH_TetR"/>
</dbReference>
<reference evidence="9" key="1">
    <citation type="submission" date="2018-05" db="EMBL/GenBank/DDBJ databases">
        <authorList>
            <person name="Deangelis K."/>
            <person name="Huntemann M."/>
            <person name="Clum A."/>
            <person name="Pillay M."/>
            <person name="Palaniappan K."/>
            <person name="Varghese N."/>
            <person name="Mikhailova N."/>
            <person name="Stamatis D."/>
            <person name="Reddy T."/>
            <person name="Daum C."/>
            <person name="Shapiro N."/>
            <person name="Ivanova N."/>
            <person name="Kyrpides N."/>
            <person name="Woyke T."/>
        </authorList>
    </citation>
    <scope>NUCLEOTIDE SEQUENCE [LARGE SCALE GENOMIC DNA]</scope>
    <source>
        <strain evidence="9">GAS496</strain>
    </source>
</reference>
<dbReference type="SUPFAM" id="SSF46689">
    <property type="entry name" value="Homeodomain-like"/>
    <property type="match status" value="1"/>
</dbReference>
<dbReference type="Proteomes" id="UP000247781">
    <property type="component" value="Unassembled WGS sequence"/>
</dbReference>
<dbReference type="EMBL" id="QJJU01000027">
    <property type="protein sequence ID" value="PXX01644.1"/>
    <property type="molecule type" value="Genomic_DNA"/>
</dbReference>
<dbReference type="SUPFAM" id="SSF48498">
    <property type="entry name" value="Tetracyclin repressor-like, C-terminal domain"/>
    <property type="match status" value="1"/>
</dbReference>
<evidence type="ECO:0000259" key="7">
    <source>
        <dbReference type="PROSITE" id="PS50977"/>
    </source>
</evidence>
<dbReference type="Gene3D" id="1.10.357.10">
    <property type="entry name" value="Tetracycline Repressor, domain 2"/>
    <property type="match status" value="1"/>
</dbReference>
<dbReference type="RefSeq" id="WP_110319378.1">
    <property type="nucleotide sequence ID" value="NZ_QJJU01000027.1"/>
</dbReference>
<accession>A0A318H8T1</accession>
<keyword evidence="2" id="KW-0805">Transcription regulation</keyword>
<feature type="region of interest" description="Disordered" evidence="6">
    <location>
        <begin position="210"/>
        <end position="252"/>
    </location>
</feature>
<dbReference type="Pfam" id="PF00440">
    <property type="entry name" value="TetR_N"/>
    <property type="match status" value="1"/>
</dbReference>
<dbReference type="InterPro" id="IPR009057">
    <property type="entry name" value="Homeodomain-like_sf"/>
</dbReference>
<dbReference type="InterPro" id="IPR050109">
    <property type="entry name" value="HTH-type_TetR-like_transc_reg"/>
</dbReference>
<evidence type="ECO:0000313" key="9">
    <source>
        <dbReference type="Proteomes" id="UP000247781"/>
    </source>
</evidence>
<dbReference type="PROSITE" id="PS50977">
    <property type="entry name" value="HTH_TETR_2"/>
    <property type="match status" value="1"/>
</dbReference>
<evidence type="ECO:0000256" key="5">
    <source>
        <dbReference type="PROSITE-ProRule" id="PRU00335"/>
    </source>
</evidence>
<gene>
    <name evidence="8" type="ORF">C8E89_12738</name>
</gene>
<dbReference type="GO" id="GO:0000976">
    <property type="term" value="F:transcription cis-regulatory region binding"/>
    <property type="evidence" value="ECO:0007669"/>
    <property type="project" value="TreeGrafter"/>
</dbReference>
<organism evidence="8 9">
    <name type="scientific">Mycolicibacterium moriokaense</name>
    <dbReference type="NCBI Taxonomy" id="39691"/>
    <lineage>
        <taxon>Bacteria</taxon>
        <taxon>Bacillati</taxon>
        <taxon>Actinomycetota</taxon>
        <taxon>Actinomycetes</taxon>
        <taxon>Mycobacteriales</taxon>
        <taxon>Mycobacteriaceae</taxon>
        <taxon>Mycolicibacterium</taxon>
    </lineage>
</organism>
<dbReference type="PANTHER" id="PTHR30055">
    <property type="entry name" value="HTH-TYPE TRANSCRIPTIONAL REGULATOR RUTR"/>
    <property type="match status" value="1"/>
</dbReference>
<dbReference type="PRINTS" id="PR00400">
    <property type="entry name" value="TETREPRESSOR"/>
</dbReference>
<evidence type="ECO:0000256" key="1">
    <source>
        <dbReference type="ARBA" id="ARBA00022491"/>
    </source>
</evidence>
<dbReference type="InterPro" id="IPR004111">
    <property type="entry name" value="Repressor_TetR_C"/>
</dbReference>
<dbReference type="GO" id="GO:0045892">
    <property type="term" value="P:negative regulation of DNA-templated transcription"/>
    <property type="evidence" value="ECO:0007669"/>
    <property type="project" value="InterPro"/>
</dbReference>
<evidence type="ECO:0000313" key="8">
    <source>
        <dbReference type="EMBL" id="PXX01644.1"/>
    </source>
</evidence>
<dbReference type="Pfam" id="PF02909">
    <property type="entry name" value="TetR_C_1"/>
    <property type="match status" value="1"/>
</dbReference>
<evidence type="ECO:0000256" key="6">
    <source>
        <dbReference type="SAM" id="MobiDB-lite"/>
    </source>
</evidence>
<dbReference type="PANTHER" id="PTHR30055:SF234">
    <property type="entry name" value="HTH-TYPE TRANSCRIPTIONAL REGULATOR BETI"/>
    <property type="match status" value="1"/>
</dbReference>
<evidence type="ECO:0000256" key="3">
    <source>
        <dbReference type="ARBA" id="ARBA00023125"/>
    </source>
</evidence>